<evidence type="ECO:0000313" key="3">
    <source>
        <dbReference type="EMBL" id="MED3563683.1"/>
    </source>
</evidence>
<evidence type="ECO:0000259" key="2">
    <source>
        <dbReference type="Pfam" id="PF00149"/>
    </source>
</evidence>
<name>A0ABU6NBT7_9BACI</name>
<dbReference type="InterPro" id="IPR029052">
    <property type="entry name" value="Metallo-depent_PP-like"/>
</dbReference>
<reference evidence="3 4" key="1">
    <citation type="submission" date="2023-03" db="EMBL/GenBank/DDBJ databases">
        <title>Bacillus Genome Sequencing.</title>
        <authorList>
            <person name="Dunlap C."/>
        </authorList>
    </citation>
    <scope>NUCLEOTIDE SEQUENCE [LARGE SCALE GENOMIC DNA]</scope>
    <source>
        <strain evidence="3 4">B-14544</strain>
    </source>
</reference>
<dbReference type="Proteomes" id="UP001330749">
    <property type="component" value="Unassembled WGS sequence"/>
</dbReference>
<evidence type="ECO:0000256" key="1">
    <source>
        <dbReference type="SAM" id="SignalP"/>
    </source>
</evidence>
<keyword evidence="4" id="KW-1185">Reference proteome</keyword>
<protein>
    <recommendedName>
        <fullName evidence="2">Calcineurin-like phosphoesterase domain-containing protein</fullName>
    </recommendedName>
</protein>
<dbReference type="PANTHER" id="PTHR11575:SF24">
    <property type="entry name" value="5'-NUCLEOTIDASE"/>
    <property type="match status" value="1"/>
</dbReference>
<gene>
    <name evidence="3" type="ORF">P4447_14750</name>
</gene>
<comment type="caution">
    <text evidence="3">The sequence shown here is derived from an EMBL/GenBank/DDBJ whole genome shotgun (WGS) entry which is preliminary data.</text>
</comment>
<feature type="signal peptide" evidence="1">
    <location>
        <begin position="1"/>
        <end position="22"/>
    </location>
</feature>
<feature type="chain" id="PRO_5046477978" description="Calcineurin-like phosphoesterase domain-containing protein" evidence="1">
    <location>
        <begin position="23"/>
        <end position="216"/>
    </location>
</feature>
<dbReference type="PANTHER" id="PTHR11575">
    <property type="entry name" value="5'-NUCLEOTIDASE-RELATED"/>
    <property type="match status" value="1"/>
</dbReference>
<proteinExistence type="predicted"/>
<dbReference type="InterPro" id="IPR006179">
    <property type="entry name" value="5_nucleotidase/apyrase"/>
</dbReference>
<dbReference type="Gene3D" id="3.60.21.10">
    <property type="match status" value="1"/>
</dbReference>
<organism evidence="3 4">
    <name type="scientific">Bacillus xiapuensis</name>
    <dbReference type="NCBI Taxonomy" id="2014075"/>
    <lineage>
        <taxon>Bacteria</taxon>
        <taxon>Bacillati</taxon>
        <taxon>Bacillota</taxon>
        <taxon>Bacilli</taxon>
        <taxon>Bacillales</taxon>
        <taxon>Bacillaceae</taxon>
        <taxon>Bacillus</taxon>
    </lineage>
</organism>
<dbReference type="EMBL" id="JARMQG010000206">
    <property type="protein sequence ID" value="MED3563683.1"/>
    <property type="molecule type" value="Genomic_DNA"/>
</dbReference>
<dbReference type="Pfam" id="PF00149">
    <property type="entry name" value="Metallophos"/>
    <property type="match status" value="1"/>
</dbReference>
<accession>A0ABU6NBT7</accession>
<dbReference type="PROSITE" id="PS00786">
    <property type="entry name" value="5_NUCLEOTIDASE_2"/>
    <property type="match status" value="1"/>
</dbReference>
<evidence type="ECO:0000313" key="4">
    <source>
        <dbReference type="Proteomes" id="UP001330749"/>
    </source>
</evidence>
<keyword evidence="1" id="KW-0732">Signal</keyword>
<dbReference type="SUPFAM" id="SSF56300">
    <property type="entry name" value="Metallo-dependent phosphatases"/>
    <property type="match status" value="1"/>
</dbReference>
<feature type="domain" description="Calcineurin-like phosphoesterase" evidence="2">
    <location>
        <begin position="66"/>
        <end position="193"/>
    </location>
</feature>
<sequence length="216" mass="23832">MWKRTLLTSLLAVHLTAASAFASEPAQTNQTKSHKDLAKTENVKKAPVKKIPVKKAKSKTVDFQMLAINDFHGNLDTVGKFVDPKDGKELEVGGAAYLATHLNMAEQNMKEQSKEEGLKSYTLRVHAGDIVGASPPISALLQDEPTMAAINQMNFKVGVLGNHEFDEGIPELKRMLYATTVHPNVKEYTKGFNYHYKGIDKDFDYLAANVVDKNTG</sequence>
<dbReference type="InterPro" id="IPR004843">
    <property type="entry name" value="Calcineurin-like_PHP"/>
</dbReference>
<dbReference type="RefSeq" id="WP_327968746.1">
    <property type="nucleotide sequence ID" value="NZ_JARMQG010000206.1"/>
</dbReference>
<dbReference type="InterPro" id="IPR006146">
    <property type="entry name" value="5'-Nucleotdase_CS"/>
</dbReference>